<reference evidence="7" key="1">
    <citation type="submission" date="2021-05" db="EMBL/GenBank/DDBJ databases">
        <title>Novel Bacillus species.</title>
        <authorList>
            <person name="Liu G."/>
        </authorList>
    </citation>
    <scope>NUCLEOTIDE SEQUENCE</scope>
    <source>
        <strain evidence="7">FJAT-50051</strain>
    </source>
</reference>
<comment type="similarity">
    <text evidence="1 4">Belongs to the pseudouridine synthase RsuA family.</text>
</comment>
<dbReference type="AlphaFoldDB" id="A0A942T092"/>
<evidence type="ECO:0000256" key="3">
    <source>
        <dbReference type="PROSITE-ProRule" id="PRU00182"/>
    </source>
</evidence>
<dbReference type="InterPro" id="IPR002942">
    <property type="entry name" value="S4_RNA-bd"/>
</dbReference>
<evidence type="ECO:0000256" key="1">
    <source>
        <dbReference type="ARBA" id="ARBA00008348"/>
    </source>
</evidence>
<dbReference type="GO" id="GO:0000455">
    <property type="term" value="P:enzyme-directed rRNA pseudouridine synthesis"/>
    <property type="evidence" value="ECO:0007669"/>
    <property type="project" value="UniProtKB-ARBA"/>
</dbReference>
<dbReference type="InterPro" id="IPR000748">
    <property type="entry name" value="PsdUridine_synth_RsuA/RluB/E/F"/>
</dbReference>
<comment type="caution">
    <text evidence="7">The sequence shown here is derived from an EMBL/GenBank/DDBJ whole genome shotgun (WGS) entry which is preliminary data.</text>
</comment>
<keyword evidence="3" id="KW-0694">RNA-binding</keyword>
<dbReference type="PROSITE" id="PS01149">
    <property type="entry name" value="PSI_RSU"/>
    <property type="match status" value="1"/>
</dbReference>
<gene>
    <name evidence="7" type="ORF">KHB02_16000</name>
</gene>
<dbReference type="FunFam" id="3.10.290.10:FF:000003">
    <property type="entry name" value="Pseudouridine synthase"/>
    <property type="match status" value="1"/>
</dbReference>
<dbReference type="InterPro" id="IPR018496">
    <property type="entry name" value="PsdUridine_synth_RsuA/RluB_CS"/>
</dbReference>
<dbReference type="EMBL" id="JAGYPE010000002">
    <property type="protein sequence ID" value="MBS4182898.1"/>
    <property type="molecule type" value="Genomic_DNA"/>
</dbReference>
<proteinExistence type="inferred from homology"/>
<dbReference type="SUPFAM" id="SSF55174">
    <property type="entry name" value="Alpha-L RNA-binding motif"/>
    <property type="match status" value="1"/>
</dbReference>
<dbReference type="InterPro" id="IPR050343">
    <property type="entry name" value="RsuA_PseudoU_synthase"/>
</dbReference>
<dbReference type="Pfam" id="PF00849">
    <property type="entry name" value="PseudoU_synth_2"/>
    <property type="match status" value="1"/>
</dbReference>
<dbReference type="PROSITE" id="PS50889">
    <property type="entry name" value="S4"/>
    <property type="match status" value="1"/>
</dbReference>
<dbReference type="Gene3D" id="3.30.2350.10">
    <property type="entry name" value="Pseudouridine synthase"/>
    <property type="match status" value="1"/>
</dbReference>
<protein>
    <recommendedName>
        <fullName evidence="4">Pseudouridine synthase</fullName>
        <ecNumber evidence="4">5.4.99.-</ecNumber>
    </recommendedName>
</protein>
<feature type="region of interest" description="Disordered" evidence="5">
    <location>
        <begin position="1"/>
        <end position="323"/>
    </location>
</feature>
<evidence type="ECO:0000256" key="5">
    <source>
        <dbReference type="SAM" id="MobiDB-lite"/>
    </source>
</evidence>
<dbReference type="GO" id="GO:0120159">
    <property type="term" value="F:rRNA pseudouridine synthase activity"/>
    <property type="evidence" value="ECO:0007669"/>
    <property type="project" value="UniProtKB-ARBA"/>
</dbReference>
<dbReference type="CDD" id="cd00165">
    <property type="entry name" value="S4"/>
    <property type="match status" value="1"/>
</dbReference>
<feature type="compositionally biased region" description="Gly residues" evidence="5">
    <location>
        <begin position="25"/>
        <end position="43"/>
    </location>
</feature>
<dbReference type="NCBIfam" id="TIGR00093">
    <property type="entry name" value="pseudouridine synthase"/>
    <property type="match status" value="1"/>
</dbReference>
<dbReference type="PANTHER" id="PTHR47683:SF2">
    <property type="entry name" value="RNA-BINDING S4 DOMAIN-CONTAINING PROTEIN"/>
    <property type="match status" value="1"/>
</dbReference>
<feature type="domain" description="RNA-binding S4" evidence="6">
    <location>
        <begin position="329"/>
        <end position="393"/>
    </location>
</feature>
<dbReference type="Gene3D" id="3.10.290.10">
    <property type="entry name" value="RNA-binding S4 domain"/>
    <property type="match status" value="1"/>
</dbReference>
<dbReference type="Pfam" id="PF01479">
    <property type="entry name" value="S4"/>
    <property type="match status" value="1"/>
</dbReference>
<name>A0A942T092_9BACI</name>
<dbReference type="PANTHER" id="PTHR47683">
    <property type="entry name" value="PSEUDOURIDINE SYNTHASE FAMILY PROTEIN-RELATED"/>
    <property type="match status" value="1"/>
</dbReference>
<feature type="compositionally biased region" description="Basic and acidic residues" evidence="5">
    <location>
        <begin position="61"/>
        <end position="244"/>
    </location>
</feature>
<dbReference type="GO" id="GO:0003723">
    <property type="term" value="F:RNA binding"/>
    <property type="evidence" value="ECO:0007669"/>
    <property type="project" value="UniProtKB-KW"/>
</dbReference>
<evidence type="ECO:0000256" key="2">
    <source>
        <dbReference type="ARBA" id="ARBA00023235"/>
    </source>
</evidence>
<keyword evidence="2 4" id="KW-0413">Isomerase</keyword>
<sequence>MRAASGRTKGSPMAAYEDDRRGDSRGGSGGRTGSGRSGGGRPGGASRDRSAGSGRSYGRPGQDRGGRRDDRGGYRDDRGGGHRGRTDRSGADRGGYRRAEDRDDRWGRDERGGDRAGHRGRDDRSGGRGDHRSSERGYRGRDDRPGAERGGYRGRDDRPGAERGGYRGRDDRAGTDRGRFVNRDDERRGSDRGGFVHRDDRRDDRGPGGHRGRDDRRDDRRGDRRDDRRDHRRGPSRDERRTPDGRPSSVWHNGRRYVGGTTTARNSDRHRPSGKRGTDRRTTPEPEGARDERGLPLEGTPERPIIPDWDATGAGPSAGAEPSLQAEGERLQKVIAAAGVASRRVAENLIVEGRVTVNGEVVEALGRRVDPDTDEVAVDGVPVQVDTSRRYVVLNKPVGIVSSLQDEHGRRDLSEFVDRYEERLFNVGRLDAETSGLLVLTNDGDLAHVLAHPSFGVAKTYIAKVRGNVNPATVQLLLDGVELDDGPIAADKVRLLESSRGESLVEITLHSGRNRIVRRMLDAVDHPVLELVRRSFGPIHLGNLPIGKTRELSTVELGKLLRIAKDAKRTPQASADEESTD</sequence>
<evidence type="ECO:0000259" key="6">
    <source>
        <dbReference type="SMART" id="SM00363"/>
    </source>
</evidence>
<feature type="compositionally biased region" description="Low complexity" evidence="5">
    <location>
        <begin position="51"/>
        <end position="60"/>
    </location>
</feature>
<dbReference type="SUPFAM" id="SSF55120">
    <property type="entry name" value="Pseudouridine synthase"/>
    <property type="match status" value="1"/>
</dbReference>
<accession>A0A942T092</accession>
<dbReference type="InterPro" id="IPR036986">
    <property type="entry name" value="S4_RNA-bd_sf"/>
</dbReference>
<evidence type="ECO:0000313" key="7">
    <source>
        <dbReference type="EMBL" id="MBS4182898.1"/>
    </source>
</evidence>
<organism evidence="7">
    <name type="scientific">Neobacillus citreus</name>
    <dbReference type="NCBI Taxonomy" id="2833578"/>
    <lineage>
        <taxon>Bacteria</taxon>
        <taxon>Bacillati</taxon>
        <taxon>Bacillota</taxon>
        <taxon>Bacilli</taxon>
        <taxon>Bacillales</taxon>
        <taxon>Bacillaceae</taxon>
        <taxon>Neobacillus</taxon>
    </lineage>
</organism>
<dbReference type="InterPro" id="IPR020103">
    <property type="entry name" value="PsdUridine_synth_cat_dom_sf"/>
</dbReference>
<feature type="compositionally biased region" description="Basic and acidic residues" evidence="5">
    <location>
        <begin position="266"/>
        <end position="295"/>
    </location>
</feature>
<dbReference type="EC" id="5.4.99.-" evidence="4"/>
<dbReference type="SMART" id="SM00363">
    <property type="entry name" value="S4"/>
    <property type="match status" value="1"/>
</dbReference>
<dbReference type="CDD" id="cd02870">
    <property type="entry name" value="PseudoU_synth_RsuA_like"/>
    <property type="match status" value="1"/>
</dbReference>
<evidence type="ECO:0000256" key="4">
    <source>
        <dbReference type="RuleBase" id="RU003887"/>
    </source>
</evidence>
<dbReference type="InterPro" id="IPR006145">
    <property type="entry name" value="PsdUridine_synth_RsuA/RluA"/>
</dbReference>